<organism evidence="1 2">
    <name type="scientific">Panagrolaimus sp. ES5</name>
    <dbReference type="NCBI Taxonomy" id="591445"/>
    <lineage>
        <taxon>Eukaryota</taxon>
        <taxon>Metazoa</taxon>
        <taxon>Ecdysozoa</taxon>
        <taxon>Nematoda</taxon>
        <taxon>Chromadorea</taxon>
        <taxon>Rhabditida</taxon>
        <taxon>Tylenchina</taxon>
        <taxon>Panagrolaimomorpha</taxon>
        <taxon>Panagrolaimoidea</taxon>
        <taxon>Panagrolaimidae</taxon>
        <taxon>Panagrolaimus</taxon>
    </lineage>
</organism>
<evidence type="ECO:0000313" key="2">
    <source>
        <dbReference type="WBParaSite" id="ES5_v2.g10833.t1"/>
    </source>
</evidence>
<name>A0AC34F1J2_9BILA</name>
<protein>
    <submittedName>
        <fullName evidence="2">Uncharacterized protein</fullName>
    </submittedName>
</protein>
<accession>A0AC34F1J2</accession>
<proteinExistence type="predicted"/>
<reference evidence="2" key="1">
    <citation type="submission" date="2022-11" db="UniProtKB">
        <authorList>
            <consortium name="WormBaseParasite"/>
        </authorList>
    </citation>
    <scope>IDENTIFICATION</scope>
</reference>
<dbReference type="WBParaSite" id="ES5_v2.g10833.t1">
    <property type="protein sequence ID" value="ES5_v2.g10833.t1"/>
    <property type="gene ID" value="ES5_v2.g10833"/>
</dbReference>
<sequence length="272" mass="31657">MEVAKIIPFPSDIPVNGCMFNDLNNRYFSLFGSYPSNSFGHSLNSSIPIKLCEEMFEENENKENNEKDAENVFSPTVKFYKNNFILTSIEEKLENYNIFTAPCSSLAQASDENNCFSSSSPTKETFLSILNEETNNNYQMNEAVASTSSHFPFNNYKNGFKECKNGTKLEKLQSIAKPSNISNSPKLVHYRFPKPGWDEKLIQRIESFRSFRNIQERVSHFRRHFKKGFRYRSKQRIPLRVQLLKYKCLNSIYGDLELFMQVKKVLDKTAYN</sequence>
<evidence type="ECO:0000313" key="1">
    <source>
        <dbReference type="Proteomes" id="UP000887579"/>
    </source>
</evidence>
<dbReference type="Proteomes" id="UP000887579">
    <property type="component" value="Unplaced"/>
</dbReference>